<reference evidence="5 6" key="1">
    <citation type="submission" date="2019-01" db="EMBL/GenBank/DDBJ databases">
        <authorList>
            <person name="Ferrante I. M."/>
        </authorList>
    </citation>
    <scope>NUCLEOTIDE SEQUENCE [LARGE SCALE GENOMIC DNA]</scope>
    <source>
        <strain evidence="5 6">B856</strain>
    </source>
</reference>
<dbReference type="GO" id="GO:0051301">
    <property type="term" value="P:cell division"/>
    <property type="evidence" value="ECO:0007669"/>
    <property type="project" value="TreeGrafter"/>
</dbReference>
<dbReference type="GO" id="GO:0007091">
    <property type="term" value="P:metaphase/anaphase transition of mitotic cell cycle"/>
    <property type="evidence" value="ECO:0007669"/>
    <property type="project" value="TreeGrafter"/>
</dbReference>
<dbReference type="EMBL" id="CAACVS010000042">
    <property type="protein sequence ID" value="VEU34907.1"/>
    <property type="molecule type" value="Genomic_DNA"/>
</dbReference>
<dbReference type="PROSITE" id="PS50293">
    <property type="entry name" value="TPR_REGION"/>
    <property type="match status" value="1"/>
</dbReference>
<comment type="similarity">
    <text evidence="2">Belongs to the APC3/CDC27 family.</text>
</comment>
<feature type="repeat" description="TPR" evidence="3">
    <location>
        <begin position="775"/>
        <end position="808"/>
    </location>
</feature>
<dbReference type="AlphaFoldDB" id="A0A448YYH5"/>
<feature type="repeat" description="TPR" evidence="3">
    <location>
        <begin position="707"/>
        <end position="740"/>
    </location>
</feature>
<feature type="region of interest" description="Disordered" evidence="4">
    <location>
        <begin position="464"/>
        <end position="552"/>
    </location>
</feature>
<evidence type="ECO:0000256" key="1">
    <source>
        <dbReference type="ARBA" id="ARBA00022803"/>
    </source>
</evidence>
<accession>A0A448YYH5</accession>
<dbReference type="SMART" id="SM00028">
    <property type="entry name" value="TPR"/>
    <property type="match status" value="9"/>
</dbReference>
<dbReference type="Pfam" id="PF13176">
    <property type="entry name" value="TPR_7"/>
    <property type="match status" value="1"/>
</dbReference>
<dbReference type="PROSITE" id="PS50005">
    <property type="entry name" value="TPR"/>
    <property type="match status" value="6"/>
</dbReference>
<protein>
    <recommendedName>
        <fullName evidence="7">UDP-N-acetylglucosamine--peptide N-acetylglucosaminyltransferase SPINDLY</fullName>
    </recommendedName>
</protein>
<dbReference type="Pfam" id="PF13181">
    <property type="entry name" value="TPR_8"/>
    <property type="match status" value="1"/>
</dbReference>
<dbReference type="GO" id="GO:0031145">
    <property type="term" value="P:anaphase-promoting complex-dependent catabolic process"/>
    <property type="evidence" value="ECO:0007669"/>
    <property type="project" value="TreeGrafter"/>
</dbReference>
<feature type="repeat" description="TPR" evidence="3">
    <location>
        <begin position="809"/>
        <end position="842"/>
    </location>
</feature>
<evidence type="ECO:0000256" key="4">
    <source>
        <dbReference type="SAM" id="MobiDB-lite"/>
    </source>
</evidence>
<dbReference type="GO" id="GO:0005737">
    <property type="term" value="C:cytoplasm"/>
    <property type="evidence" value="ECO:0007669"/>
    <property type="project" value="TreeGrafter"/>
</dbReference>
<dbReference type="OrthoDB" id="329563at2759"/>
<dbReference type="InterPro" id="IPR011990">
    <property type="entry name" value="TPR-like_helical_dom_sf"/>
</dbReference>
<dbReference type="GO" id="GO:0005680">
    <property type="term" value="C:anaphase-promoting complex"/>
    <property type="evidence" value="ECO:0007669"/>
    <property type="project" value="TreeGrafter"/>
</dbReference>
<feature type="region of interest" description="Disordered" evidence="4">
    <location>
        <begin position="410"/>
        <end position="441"/>
    </location>
</feature>
<dbReference type="InterPro" id="IPR019734">
    <property type="entry name" value="TPR_rpt"/>
</dbReference>
<evidence type="ECO:0008006" key="7">
    <source>
        <dbReference type="Google" id="ProtNLM"/>
    </source>
</evidence>
<evidence type="ECO:0000313" key="6">
    <source>
        <dbReference type="Proteomes" id="UP000291116"/>
    </source>
</evidence>
<dbReference type="GO" id="GO:0016567">
    <property type="term" value="P:protein ubiquitination"/>
    <property type="evidence" value="ECO:0007669"/>
    <property type="project" value="TreeGrafter"/>
</dbReference>
<feature type="repeat" description="TPR" evidence="3">
    <location>
        <begin position="741"/>
        <end position="774"/>
    </location>
</feature>
<name>A0A448YYH5_9STRA</name>
<evidence type="ECO:0000256" key="2">
    <source>
        <dbReference type="ARBA" id="ARBA00038210"/>
    </source>
</evidence>
<organism evidence="5 6">
    <name type="scientific">Pseudo-nitzschia multistriata</name>
    <dbReference type="NCBI Taxonomy" id="183589"/>
    <lineage>
        <taxon>Eukaryota</taxon>
        <taxon>Sar</taxon>
        <taxon>Stramenopiles</taxon>
        <taxon>Ochrophyta</taxon>
        <taxon>Bacillariophyta</taxon>
        <taxon>Bacillariophyceae</taxon>
        <taxon>Bacillariophycidae</taxon>
        <taxon>Bacillariales</taxon>
        <taxon>Bacillariaceae</taxon>
        <taxon>Pseudo-nitzschia</taxon>
    </lineage>
</organism>
<dbReference type="Proteomes" id="UP000291116">
    <property type="component" value="Unassembled WGS sequence"/>
</dbReference>
<feature type="repeat" description="TPR" evidence="3">
    <location>
        <begin position="877"/>
        <end position="910"/>
    </location>
</feature>
<dbReference type="PANTHER" id="PTHR12558:SF13">
    <property type="entry name" value="CELL DIVISION CYCLE PROTEIN 27 HOMOLOG"/>
    <property type="match status" value="1"/>
</dbReference>
<sequence>MGAPTFVSMSSSRPPQPQPHRGAEAMGNNHTRKTNVPMQRDADLRNLEATYTSLIQEYLQVMCLDNATFLAERMVASCKTTNAYYLLGVCHYRSGAPQRALSVLSNNIHKSSSGGACTKYHQSATAYLIAKCCFELQQYSRAEDELLETARVDYKEYKNINRNQGSNYNNKDRNGILSMDEWLMETSPCPIPNGAAGLYLLGNICRSSNRRRRAMEYYRMSLQLDPLMWVSYEALCEMGAVDIDPTSVFGVRPAEIDQLQIQQNKQNQANATREETMPLQEKPLHMTPHHHFTPPTTMGGTGIGNTRTMDVVGTPTSIGPKASLFQTAQKSTRKPGTDTGGGAILPNQLQFDTPNLTPIPMQHDASFAHPNSAISMHKTRDSFMAGGFVDSRNPHTIRRAKHVAARLYYQPTPETPPYNGSNREDESRYHGKTTVGPGAPSANCRYLRGKSALWSIESTISETPLRRGAGRPSDVSTARRPRALFLSESRSGRHNLRNSIGNGADLDQGDQLHAEDEENFRRRNMSGRPPLCEQEEEENVIMDNQNRGDDSEQNSMMMMTEESGGQSSSFPSENEKPTTAMAAVHIEEDEMMEKHDGSIQNILELFCLMGAGYWRLCQFRCQEALQLFGVLPHVHHNTGWVLHQEGRAFFEMAEYQNAQRCLETMQGVEPHRMKGLDLLSTVLWQLKKEVELAHLAQQAVDFDRLSPEAWCVVGNCFSLQKEHETALVFFGRSLQLDPSFTYTHTLSGYEYMANEDFEKAMACFRNGIRLDERHYNAWYGMGAIYHRQEKYDLAEYHFQRAVKINPQSSVLRCNLGMSQYSNGKPHEALDTLAEAFRLDPHNPQARFQRATIYVAQNRPEEALKELEKVRDAAPREATVHFAMGKVLKRLGRPEQAMRCFLTALDLDPKDNQLIKSAMDKLEEPDVVDEEVAAF</sequence>
<evidence type="ECO:0000256" key="3">
    <source>
        <dbReference type="PROSITE-ProRule" id="PRU00339"/>
    </source>
</evidence>
<feature type="region of interest" description="Disordered" evidence="4">
    <location>
        <begin position="1"/>
        <end position="34"/>
    </location>
</feature>
<dbReference type="SUPFAM" id="SSF48452">
    <property type="entry name" value="TPR-like"/>
    <property type="match status" value="2"/>
</dbReference>
<feature type="repeat" description="TPR" evidence="3">
    <location>
        <begin position="195"/>
        <end position="228"/>
    </location>
</feature>
<dbReference type="Pfam" id="PF14559">
    <property type="entry name" value="TPR_19"/>
    <property type="match status" value="1"/>
</dbReference>
<proteinExistence type="inferred from homology"/>
<dbReference type="Pfam" id="PF00515">
    <property type="entry name" value="TPR_1"/>
    <property type="match status" value="1"/>
</dbReference>
<keyword evidence="6" id="KW-1185">Reference proteome</keyword>
<gene>
    <name evidence="5" type="ORF">PSNMU_V1.4_AUG-EV-PASAV3_0016280</name>
</gene>
<keyword evidence="1 3" id="KW-0802">TPR repeat</keyword>
<dbReference type="Pfam" id="PF12895">
    <property type="entry name" value="ANAPC3"/>
    <property type="match status" value="1"/>
</dbReference>
<evidence type="ECO:0000313" key="5">
    <source>
        <dbReference type="EMBL" id="VEU34907.1"/>
    </source>
</evidence>
<dbReference type="PANTHER" id="PTHR12558">
    <property type="entry name" value="CELL DIVISION CYCLE 16,23,27"/>
    <property type="match status" value="1"/>
</dbReference>
<dbReference type="Gene3D" id="1.25.40.10">
    <property type="entry name" value="Tetratricopeptide repeat domain"/>
    <property type="match status" value="4"/>
</dbReference>